<feature type="non-terminal residue" evidence="1">
    <location>
        <position position="1"/>
    </location>
</feature>
<feature type="non-terminal residue" evidence="1">
    <location>
        <position position="20"/>
    </location>
</feature>
<sequence length="20" mass="2433">ACCHQNYFNPSRRVHLTRTE</sequence>
<protein>
    <submittedName>
        <fullName evidence="1">Uncharacterized protein</fullName>
    </submittedName>
</protein>
<gene>
    <name evidence="1" type="ORF">AVDCRST_MAG81-1497</name>
</gene>
<organism evidence="1">
    <name type="scientific">uncultured Synechococcales cyanobacterium</name>
    <dbReference type="NCBI Taxonomy" id="1936017"/>
    <lineage>
        <taxon>Bacteria</taxon>
        <taxon>Bacillati</taxon>
        <taxon>Cyanobacteriota</taxon>
        <taxon>Cyanophyceae</taxon>
        <taxon>Synechococcales</taxon>
        <taxon>environmental samples</taxon>
    </lineage>
</organism>
<dbReference type="AlphaFoldDB" id="A0A6J4V677"/>
<accession>A0A6J4V677</accession>
<evidence type="ECO:0000313" key="1">
    <source>
        <dbReference type="EMBL" id="CAA9569856.1"/>
    </source>
</evidence>
<proteinExistence type="predicted"/>
<name>A0A6J4V677_9CYAN</name>
<reference evidence="1" key="1">
    <citation type="submission" date="2020-02" db="EMBL/GenBank/DDBJ databases">
        <authorList>
            <person name="Meier V. D."/>
        </authorList>
    </citation>
    <scope>NUCLEOTIDE SEQUENCE</scope>
    <source>
        <strain evidence="1">AVDCRST_MAG81</strain>
    </source>
</reference>
<dbReference type="EMBL" id="CADCWO010000084">
    <property type="protein sequence ID" value="CAA9569856.1"/>
    <property type="molecule type" value="Genomic_DNA"/>
</dbReference>